<feature type="compositionally biased region" description="Basic and acidic residues" evidence="1">
    <location>
        <begin position="516"/>
        <end position="532"/>
    </location>
</feature>
<organism evidence="2 3">
    <name type="scientific">Nannochloropsis salina CCMP1776</name>
    <dbReference type="NCBI Taxonomy" id="1027361"/>
    <lineage>
        <taxon>Eukaryota</taxon>
        <taxon>Sar</taxon>
        <taxon>Stramenopiles</taxon>
        <taxon>Ochrophyta</taxon>
        <taxon>Eustigmatophyceae</taxon>
        <taxon>Eustigmatales</taxon>
        <taxon>Monodopsidaceae</taxon>
        <taxon>Microchloropsis</taxon>
        <taxon>Microchloropsis salina</taxon>
    </lineage>
</organism>
<feature type="region of interest" description="Disordered" evidence="1">
    <location>
        <begin position="389"/>
        <end position="409"/>
    </location>
</feature>
<evidence type="ECO:0000256" key="1">
    <source>
        <dbReference type="SAM" id="MobiDB-lite"/>
    </source>
</evidence>
<evidence type="ECO:0000313" key="3">
    <source>
        <dbReference type="Proteomes" id="UP000355283"/>
    </source>
</evidence>
<dbReference type="AlphaFoldDB" id="A0A4D9CZX6"/>
<sequence>MEEDDTVSASDGCSVVDVTPSHDICGIGRPLLGYRNWPAYAQARDGPDTRFVVKEPSLRVNPAYHQAKLLQRWQPDLMLDPSVTMPLLKEDWEKRRTWQREDMLAQGNALWTPPAPGAAPGIEPSPWFLIHAGGPVMDQLHLSWLDEGLEEAGGEDRAEESPGYPLPALRVGTGRVSEVGPVAQIAPLNQYEPRESLVACPAPPTCFVRGKTEAVLYQLRAVDGWEVEGGDWGGQGKERSPPFFFCPLQKLGFRHRLVDVATRPASLHRAAFLTERLEVFEWTSATGAIRLPLDLPPPPPSPPLASAPKHRLFHSRPSYASARLTWGAHPCSLWLSACSSLYHLDLRQPPRPNRVGFGLPAAPAQAGSGYPRLRKVALSTGSLPWGLVEEGGREEGAGGEAGRASSSPAIGSLARHPLDENLLYASTEDRLLLLDVRQATSPVAVLPQAGLCPMLALGLLPSVGAGALRTWVAAGCESLPRLHLHVEERGEGGGEGEEGAVGLGDGGRMVLGRGVVDPRPEGGREGRREGGRGGRAAALARVAVGLGGGRGGRRGRAGGVWRRKDLPCGTSRHFCDETEEGGEEGGEEGKEERGEEGKEEGAVVDPGVGSSGRLPREGRGMGRFPSLWRPPRSRPPPLPSSAFFQPYSPQDLRDFKVAGLDPPARLLGPGLLGVPPSPPSVSSSSGAPGPRSASSPLTSSFPSPPAPWRRGEGGKGGRVGVEERGREGGLGGVVRANRAALLGFVSEGPKSLLEVAEFLERLVPRCVGGHGGGDTARRGLEGLEDVLRAEVGREEETGGRGQALVRMSLREPRVRVQRVEEGCEMRGWEGEDGREEVLGGGGGRGTKGRTRDGDGASGGGGRKGRRKGERKCMVGAVEEARRGGRRERPVSRRARRTMGSQPEGARREKPMRLWEG</sequence>
<gene>
    <name evidence="2" type="ORF">NSK_004081</name>
</gene>
<reference evidence="2 3" key="1">
    <citation type="submission" date="2019-01" db="EMBL/GenBank/DDBJ databases">
        <title>Nuclear Genome Assembly of the Microalgal Biofuel strain Nannochloropsis salina CCMP1776.</title>
        <authorList>
            <person name="Hovde B."/>
        </authorList>
    </citation>
    <scope>NUCLEOTIDE SEQUENCE [LARGE SCALE GENOMIC DNA]</scope>
    <source>
        <strain evidence="2 3">CCMP1776</strain>
    </source>
</reference>
<proteinExistence type="predicted"/>
<feature type="compositionally biased region" description="Basic and acidic residues" evidence="1">
    <location>
        <begin position="878"/>
        <end position="890"/>
    </location>
</feature>
<dbReference type="EMBL" id="SDOX01000018">
    <property type="protein sequence ID" value="TFJ84616.1"/>
    <property type="molecule type" value="Genomic_DNA"/>
</dbReference>
<feature type="compositionally biased region" description="Gly residues" evidence="1">
    <location>
        <begin position="499"/>
        <end position="509"/>
    </location>
</feature>
<feature type="compositionally biased region" description="Basic and acidic residues" evidence="1">
    <location>
        <begin position="587"/>
        <end position="601"/>
    </location>
</feature>
<dbReference type="Proteomes" id="UP000355283">
    <property type="component" value="Unassembled WGS sequence"/>
</dbReference>
<feature type="region of interest" description="Disordered" evidence="1">
    <location>
        <begin position="830"/>
        <end position="916"/>
    </location>
</feature>
<feature type="region of interest" description="Disordered" evidence="1">
    <location>
        <begin position="489"/>
        <end position="647"/>
    </location>
</feature>
<feature type="compositionally biased region" description="Low complexity" evidence="1">
    <location>
        <begin position="535"/>
        <end position="544"/>
    </location>
</feature>
<protein>
    <submittedName>
        <fullName evidence="2">Uncharacterized protein</fullName>
    </submittedName>
</protein>
<keyword evidence="3" id="KW-1185">Reference proteome</keyword>
<comment type="caution">
    <text evidence="2">The sequence shown here is derived from an EMBL/GenBank/DDBJ whole genome shotgun (WGS) entry which is preliminary data.</text>
</comment>
<name>A0A4D9CZX6_9STRA</name>
<feature type="compositionally biased region" description="Basic and acidic residues" evidence="1">
    <location>
        <begin position="709"/>
        <end position="727"/>
    </location>
</feature>
<feature type="compositionally biased region" description="Acidic residues" evidence="1">
    <location>
        <begin position="577"/>
        <end position="586"/>
    </location>
</feature>
<accession>A0A4D9CZX6</accession>
<feature type="compositionally biased region" description="Low complexity" evidence="1">
    <location>
        <begin position="668"/>
        <end position="701"/>
    </location>
</feature>
<feature type="compositionally biased region" description="Basic and acidic residues" evidence="1">
    <location>
        <begin position="904"/>
        <end position="916"/>
    </location>
</feature>
<feature type="region of interest" description="Disordered" evidence="1">
    <location>
        <begin position="668"/>
        <end position="729"/>
    </location>
</feature>
<evidence type="ECO:0000313" key="2">
    <source>
        <dbReference type="EMBL" id="TFJ84616.1"/>
    </source>
</evidence>